<dbReference type="EMBL" id="JAVRHY010000003">
    <property type="protein sequence ID" value="MDT0617580.1"/>
    <property type="molecule type" value="Genomic_DNA"/>
</dbReference>
<keyword evidence="3" id="KW-1185">Reference proteome</keyword>
<name>A0ABU3B625_9GAMM</name>
<dbReference type="Pfam" id="PF04014">
    <property type="entry name" value="MazE_antitoxin"/>
    <property type="match status" value="1"/>
</dbReference>
<dbReference type="InterPro" id="IPR037914">
    <property type="entry name" value="SpoVT-AbrB_sf"/>
</dbReference>
<reference evidence="2 3" key="1">
    <citation type="submission" date="2023-09" db="EMBL/GenBank/DDBJ databases">
        <authorList>
            <person name="Rey-Velasco X."/>
        </authorList>
    </citation>
    <scope>NUCLEOTIDE SEQUENCE [LARGE SCALE GENOMIC DNA]</scope>
    <source>
        <strain evidence="2 3">P385</strain>
    </source>
</reference>
<gene>
    <name evidence="2" type="ORF">RM531_03765</name>
</gene>
<dbReference type="PANTHER" id="PTHR40516:SF1">
    <property type="entry name" value="ANTITOXIN CHPS-RELATED"/>
    <property type="match status" value="1"/>
</dbReference>
<organism evidence="2 3">
    <name type="scientific">Spectribacter acetivorans</name>
    <dbReference type="NCBI Taxonomy" id="3075603"/>
    <lineage>
        <taxon>Bacteria</taxon>
        <taxon>Pseudomonadati</taxon>
        <taxon>Pseudomonadota</taxon>
        <taxon>Gammaproteobacteria</taxon>
        <taxon>Salinisphaerales</taxon>
        <taxon>Salinisphaeraceae</taxon>
        <taxon>Spectribacter</taxon>
    </lineage>
</organism>
<sequence length="80" mass="8739">MEQCIKKWGNGAAVRLPVAIMKQAHLCIDAQVELRVENGRIVIEPARPTVYSLADLIAGITEENRHDAMDTGEPVGDEAL</sequence>
<dbReference type="InterPro" id="IPR039052">
    <property type="entry name" value="Antitox_PemI-like"/>
</dbReference>
<dbReference type="SUPFAM" id="SSF89447">
    <property type="entry name" value="AbrB/MazE/MraZ-like"/>
    <property type="match status" value="1"/>
</dbReference>
<dbReference type="PANTHER" id="PTHR40516">
    <property type="entry name" value="ANTITOXIN CHPS-RELATED"/>
    <property type="match status" value="1"/>
</dbReference>
<evidence type="ECO:0000313" key="2">
    <source>
        <dbReference type="EMBL" id="MDT0617580.1"/>
    </source>
</evidence>
<feature type="domain" description="SpoVT-AbrB" evidence="1">
    <location>
        <begin position="6"/>
        <end position="51"/>
    </location>
</feature>
<evidence type="ECO:0000313" key="3">
    <source>
        <dbReference type="Proteomes" id="UP001259982"/>
    </source>
</evidence>
<dbReference type="Proteomes" id="UP001259982">
    <property type="component" value="Unassembled WGS sequence"/>
</dbReference>
<dbReference type="RefSeq" id="WP_311657425.1">
    <property type="nucleotide sequence ID" value="NZ_JAVRHY010000003.1"/>
</dbReference>
<dbReference type="SMART" id="SM00966">
    <property type="entry name" value="SpoVT_AbrB"/>
    <property type="match status" value="1"/>
</dbReference>
<accession>A0ABU3B625</accession>
<proteinExistence type="predicted"/>
<protein>
    <submittedName>
        <fullName evidence="2">PbsX family transcriptional regulator</fullName>
    </submittedName>
</protein>
<comment type="caution">
    <text evidence="2">The sequence shown here is derived from an EMBL/GenBank/DDBJ whole genome shotgun (WGS) entry which is preliminary data.</text>
</comment>
<dbReference type="InterPro" id="IPR007159">
    <property type="entry name" value="SpoVT-AbrB_dom"/>
</dbReference>
<evidence type="ECO:0000259" key="1">
    <source>
        <dbReference type="SMART" id="SM00966"/>
    </source>
</evidence>
<dbReference type="Gene3D" id="2.10.260.10">
    <property type="match status" value="1"/>
</dbReference>